<keyword evidence="2" id="KW-1185">Reference proteome</keyword>
<evidence type="ECO:0008006" key="3">
    <source>
        <dbReference type="Google" id="ProtNLM"/>
    </source>
</evidence>
<dbReference type="Proteomes" id="UP001485043">
    <property type="component" value="Unassembled WGS sequence"/>
</dbReference>
<reference evidence="1 2" key="1">
    <citation type="journal article" date="2024" name="Nat. Commun.">
        <title>Phylogenomics reveals the evolutionary origins of lichenization in chlorophyte algae.</title>
        <authorList>
            <person name="Puginier C."/>
            <person name="Libourel C."/>
            <person name="Otte J."/>
            <person name="Skaloud P."/>
            <person name="Haon M."/>
            <person name="Grisel S."/>
            <person name="Petersen M."/>
            <person name="Berrin J.G."/>
            <person name="Delaux P.M."/>
            <person name="Dal Grande F."/>
            <person name="Keller J."/>
        </authorList>
    </citation>
    <scope>NUCLEOTIDE SEQUENCE [LARGE SCALE GENOMIC DNA]</scope>
    <source>
        <strain evidence="1 2">SAG 2523</strain>
    </source>
</reference>
<dbReference type="SUPFAM" id="SSF53474">
    <property type="entry name" value="alpha/beta-Hydrolases"/>
    <property type="match status" value="1"/>
</dbReference>
<protein>
    <recommendedName>
        <fullName evidence="3">1-alkyl-2-acetylglycerophosphocholine esterase</fullName>
    </recommendedName>
</protein>
<evidence type="ECO:0000313" key="2">
    <source>
        <dbReference type="Proteomes" id="UP001485043"/>
    </source>
</evidence>
<accession>A0AAW1T668</accession>
<dbReference type="Gene3D" id="3.40.50.1820">
    <property type="entry name" value="alpha/beta hydrolase"/>
    <property type="match status" value="1"/>
</dbReference>
<evidence type="ECO:0000313" key="1">
    <source>
        <dbReference type="EMBL" id="KAK9864438.1"/>
    </source>
</evidence>
<gene>
    <name evidence="1" type="ORF">WJX84_007537</name>
</gene>
<feature type="non-terminal residue" evidence="1">
    <location>
        <position position="119"/>
    </location>
</feature>
<sequence length="119" mass="12914">MDKHAAQCKKMASFHGVYMLTGAYAFGHSVGGTSALRAQATHPGCLSAIYCYEPVIYDPSCLEPGVSQNPPGQLRELGLQLGAGDARILGPELLARIARKRRRLFPSRLEALSKYARNP</sequence>
<dbReference type="InterPro" id="IPR029058">
    <property type="entry name" value="AB_hydrolase_fold"/>
</dbReference>
<organism evidence="1 2">
    <name type="scientific">Apatococcus fuscideae</name>
    <dbReference type="NCBI Taxonomy" id="2026836"/>
    <lineage>
        <taxon>Eukaryota</taxon>
        <taxon>Viridiplantae</taxon>
        <taxon>Chlorophyta</taxon>
        <taxon>core chlorophytes</taxon>
        <taxon>Trebouxiophyceae</taxon>
        <taxon>Chlorellales</taxon>
        <taxon>Chlorellaceae</taxon>
        <taxon>Apatococcus</taxon>
    </lineage>
</organism>
<name>A0AAW1T668_9CHLO</name>
<comment type="caution">
    <text evidence="1">The sequence shown here is derived from an EMBL/GenBank/DDBJ whole genome shotgun (WGS) entry which is preliminary data.</text>
</comment>
<dbReference type="AlphaFoldDB" id="A0AAW1T668"/>
<proteinExistence type="predicted"/>
<dbReference type="EMBL" id="JALJOV010000354">
    <property type="protein sequence ID" value="KAK9864438.1"/>
    <property type="molecule type" value="Genomic_DNA"/>
</dbReference>